<dbReference type="Pfam" id="PF00854">
    <property type="entry name" value="PTR2"/>
    <property type="match status" value="2"/>
</dbReference>
<reference evidence="8 9" key="1">
    <citation type="submission" date="2019-02" db="EMBL/GenBank/DDBJ databases">
        <title>Deep-cultivation of Planctomycetes and their phenomic and genomic characterization uncovers novel biology.</title>
        <authorList>
            <person name="Wiegand S."/>
            <person name="Jogler M."/>
            <person name="Boedeker C."/>
            <person name="Pinto D."/>
            <person name="Vollmers J."/>
            <person name="Rivas-Marin E."/>
            <person name="Kohn T."/>
            <person name="Peeters S.H."/>
            <person name="Heuer A."/>
            <person name="Rast P."/>
            <person name="Oberbeckmann S."/>
            <person name="Bunk B."/>
            <person name="Jeske O."/>
            <person name="Meyerdierks A."/>
            <person name="Storesund J.E."/>
            <person name="Kallscheuer N."/>
            <person name="Luecker S."/>
            <person name="Lage O.M."/>
            <person name="Pohl T."/>
            <person name="Merkel B.J."/>
            <person name="Hornburger P."/>
            <person name="Mueller R.-W."/>
            <person name="Bruemmer F."/>
            <person name="Labrenz M."/>
            <person name="Spormann A.M."/>
            <person name="Op den Camp H."/>
            <person name="Overmann J."/>
            <person name="Amann R."/>
            <person name="Jetten M.S.M."/>
            <person name="Mascher T."/>
            <person name="Medema M.H."/>
            <person name="Devos D.P."/>
            <person name="Kaster A.-K."/>
            <person name="Ovreas L."/>
            <person name="Rohde M."/>
            <person name="Galperin M.Y."/>
            <person name="Jogler C."/>
        </authorList>
    </citation>
    <scope>NUCLEOTIDE SEQUENCE [LARGE SCALE GENOMIC DNA]</scope>
    <source>
        <strain evidence="8 9">HG15A2</strain>
    </source>
</reference>
<evidence type="ECO:0000256" key="7">
    <source>
        <dbReference type="SAM" id="Phobius"/>
    </source>
</evidence>
<dbReference type="InterPro" id="IPR018456">
    <property type="entry name" value="PTR2_symporter_CS"/>
</dbReference>
<keyword evidence="5 7" id="KW-0472">Membrane</keyword>
<dbReference type="CDD" id="cd17347">
    <property type="entry name" value="MFS_SLC15A1_2_like"/>
    <property type="match status" value="1"/>
</dbReference>
<feature type="transmembrane region" description="Helical" evidence="7">
    <location>
        <begin position="341"/>
        <end position="362"/>
    </location>
</feature>
<feature type="transmembrane region" description="Helical" evidence="7">
    <location>
        <begin position="267"/>
        <end position="288"/>
    </location>
</feature>
<evidence type="ECO:0000313" key="9">
    <source>
        <dbReference type="Proteomes" id="UP000319852"/>
    </source>
</evidence>
<dbReference type="KEGG" id="amob:HG15A2_36200"/>
<keyword evidence="9" id="KW-1185">Reference proteome</keyword>
<evidence type="ECO:0000256" key="1">
    <source>
        <dbReference type="ARBA" id="ARBA00004141"/>
    </source>
</evidence>
<evidence type="ECO:0000256" key="6">
    <source>
        <dbReference type="RuleBase" id="RU003755"/>
    </source>
</evidence>
<dbReference type="SUPFAM" id="SSF103473">
    <property type="entry name" value="MFS general substrate transporter"/>
    <property type="match status" value="1"/>
</dbReference>
<dbReference type="PROSITE" id="PS01023">
    <property type="entry name" value="PTR2_2"/>
    <property type="match status" value="1"/>
</dbReference>
<dbReference type="OrthoDB" id="9772725at2"/>
<keyword evidence="3 6" id="KW-0812">Transmembrane</keyword>
<name>A0A517MZK4_9BACT</name>
<dbReference type="PANTHER" id="PTHR11654">
    <property type="entry name" value="OLIGOPEPTIDE TRANSPORTER-RELATED"/>
    <property type="match status" value="1"/>
</dbReference>
<keyword evidence="4 7" id="KW-1133">Transmembrane helix</keyword>
<dbReference type="EMBL" id="CP036263">
    <property type="protein sequence ID" value="QDT00284.1"/>
    <property type="molecule type" value="Genomic_DNA"/>
</dbReference>
<organism evidence="8 9">
    <name type="scientific">Adhaeretor mobilis</name>
    <dbReference type="NCBI Taxonomy" id="1930276"/>
    <lineage>
        <taxon>Bacteria</taxon>
        <taxon>Pseudomonadati</taxon>
        <taxon>Planctomycetota</taxon>
        <taxon>Planctomycetia</taxon>
        <taxon>Pirellulales</taxon>
        <taxon>Lacipirellulaceae</taxon>
        <taxon>Adhaeretor</taxon>
    </lineage>
</organism>
<dbReference type="Proteomes" id="UP000319852">
    <property type="component" value="Chromosome"/>
</dbReference>
<dbReference type="InterPro" id="IPR036259">
    <property type="entry name" value="MFS_trans_sf"/>
</dbReference>
<gene>
    <name evidence="8" type="primary">dtpA</name>
    <name evidence="8" type="ORF">HG15A2_36200</name>
</gene>
<feature type="transmembrane region" description="Helical" evidence="7">
    <location>
        <begin position="374"/>
        <end position="394"/>
    </location>
</feature>
<comment type="similarity">
    <text evidence="2 6">Belongs to the major facilitator superfamily. Proton-dependent oligopeptide transporter (POT/PTR) (TC 2.A.17) family.</text>
</comment>
<feature type="transmembrane region" description="Helical" evidence="7">
    <location>
        <begin position="308"/>
        <end position="329"/>
    </location>
</feature>
<dbReference type="RefSeq" id="WP_145061686.1">
    <property type="nucleotide sequence ID" value="NZ_CP036263.1"/>
</dbReference>
<dbReference type="GO" id="GO:0006857">
    <property type="term" value="P:oligopeptide transport"/>
    <property type="evidence" value="ECO:0007669"/>
    <property type="project" value="InterPro"/>
</dbReference>
<evidence type="ECO:0000256" key="2">
    <source>
        <dbReference type="ARBA" id="ARBA00005982"/>
    </source>
</evidence>
<dbReference type="PROSITE" id="PS01022">
    <property type="entry name" value="PTR2_1"/>
    <property type="match status" value="1"/>
</dbReference>
<protein>
    <submittedName>
        <fullName evidence="8">Dipeptide and tripeptide permease A</fullName>
    </submittedName>
</protein>
<feature type="transmembrane region" description="Helical" evidence="7">
    <location>
        <begin position="102"/>
        <end position="121"/>
    </location>
</feature>
<keyword evidence="6" id="KW-0813">Transport</keyword>
<feature type="transmembrane region" description="Helical" evidence="7">
    <location>
        <begin position="167"/>
        <end position="188"/>
    </location>
</feature>
<accession>A0A517MZK4</accession>
<dbReference type="Gene3D" id="1.20.1250.20">
    <property type="entry name" value="MFS general substrate transporter like domains"/>
    <property type="match status" value="2"/>
</dbReference>
<dbReference type="GO" id="GO:0016020">
    <property type="term" value="C:membrane"/>
    <property type="evidence" value="ECO:0007669"/>
    <property type="project" value="UniProtKB-SubCell"/>
</dbReference>
<evidence type="ECO:0000256" key="5">
    <source>
        <dbReference type="ARBA" id="ARBA00023136"/>
    </source>
</evidence>
<proteinExistence type="inferred from homology"/>
<feature type="transmembrane region" description="Helical" evidence="7">
    <location>
        <begin position="441"/>
        <end position="463"/>
    </location>
</feature>
<evidence type="ECO:0000256" key="3">
    <source>
        <dbReference type="ARBA" id="ARBA00022692"/>
    </source>
</evidence>
<feature type="transmembrane region" description="Helical" evidence="7">
    <location>
        <begin position="406"/>
        <end position="429"/>
    </location>
</feature>
<dbReference type="GO" id="GO:0022857">
    <property type="term" value="F:transmembrane transporter activity"/>
    <property type="evidence" value="ECO:0007669"/>
    <property type="project" value="InterPro"/>
</dbReference>
<comment type="subcellular location">
    <subcellularLocation>
        <location evidence="1 6">Membrane</location>
        <topology evidence="1 6">Multi-pass membrane protein</topology>
    </subcellularLocation>
</comment>
<sequence length="478" mass="51975">MTEAAGTVAVKSSGYLTSPPPTDKMPGGIPYIVGNEAAERFSFYGMRTILTVFMTKYLVDSSGALATMSDEDAKFWVHTFIVAGYTFPLLGAIVSDWLFGKYPTILVLSIVYCLGHLALALDETRVGLVTGLVLISLGMGAIKPCVSAHVGDQFGPGNKHLMSKVFGWFYLSINLGAFASSLLTPILLDKQQFHDTFGSFADTLTSLGVHPGPSLAFGVPGVLMALATFVFWLGRNRFVHIPPKGESFIKEAFSAESWGVLKRLTPIYICVAAFWCLFDQTASAWVLQAEDMNKNWLGTEWLPSQLQAANPLFILILVPLFSYVVYPALGNLVALTPLRKVGIGMFLTVPAFAISALIQTSIDGGGLPSIGWQVLAYAVLTAAEVMVSITCLEFSYTQAPNSLKSFIMSIFLLSVALGNEFTAVVNLFIQNEDGTLLLEGASYYWFFTAVMLVAAVAFVFVAVRYRERSYIQGEMETT</sequence>
<evidence type="ECO:0000313" key="8">
    <source>
        <dbReference type="EMBL" id="QDT00284.1"/>
    </source>
</evidence>
<dbReference type="AlphaFoldDB" id="A0A517MZK4"/>
<feature type="transmembrane region" description="Helical" evidence="7">
    <location>
        <begin position="75"/>
        <end position="95"/>
    </location>
</feature>
<dbReference type="InterPro" id="IPR000109">
    <property type="entry name" value="POT_fam"/>
</dbReference>
<feature type="transmembrane region" description="Helical" evidence="7">
    <location>
        <begin position="215"/>
        <end position="234"/>
    </location>
</feature>
<evidence type="ECO:0000256" key="4">
    <source>
        <dbReference type="ARBA" id="ARBA00022989"/>
    </source>
</evidence>